<organism evidence="6 7">
    <name type="scientific">Alteraurantiacibacter buctensis</name>
    <dbReference type="NCBI Taxonomy" id="1503981"/>
    <lineage>
        <taxon>Bacteria</taxon>
        <taxon>Pseudomonadati</taxon>
        <taxon>Pseudomonadota</taxon>
        <taxon>Alphaproteobacteria</taxon>
        <taxon>Sphingomonadales</taxon>
        <taxon>Erythrobacteraceae</taxon>
        <taxon>Alteraurantiacibacter</taxon>
    </lineage>
</organism>
<keyword evidence="3" id="KW-0288">FMN</keyword>
<gene>
    <name evidence="6" type="ORF">GRI99_05635</name>
</gene>
<evidence type="ECO:0000313" key="7">
    <source>
        <dbReference type="Proteomes" id="UP000466966"/>
    </source>
</evidence>
<dbReference type="AlphaFoldDB" id="A0A844YW05"/>
<dbReference type="Pfam" id="PF03060">
    <property type="entry name" value="NMO"/>
    <property type="match status" value="1"/>
</dbReference>
<dbReference type="SUPFAM" id="SSF51412">
    <property type="entry name" value="Inosine monophosphate dehydrogenase (IMPDH)"/>
    <property type="match status" value="1"/>
</dbReference>
<dbReference type="InterPro" id="IPR013785">
    <property type="entry name" value="Aldolase_TIM"/>
</dbReference>
<dbReference type="Gene3D" id="3.20.20.70">
    <property type="entry name" value="Aldolase class I"/>
    <property type="match status" value="1"/>
</dbReference>
<dbReference type="GO" id="GO:0018580">
    <property type="term" value="F:nitronate monooxygenase activity"/>
    <property type="evidence" value="ECO:0007669"/>
    <property type="project" value="InterPro"/>
</dbReference>
<dbReference type="CDD" id="cd04730">
    <property type="entry name" value="NPD_like"/>
    <property type="match status" value="1"/>
</dbReference>
<evidence type="ECO:0000256" key="5">
    <source>
        <dbReference type="ARBA" id="ARBA00023033"/>
    </source>
</evidence>
<sequence length="281" mass="29434">MFLVSGVELVCATSQAGLLGTFPTLNARTTEALDQWLGEMRERLGDKPFGANLIVHKSNPRVAEDLALLVKHKVPLVITSLGAVPDVVQAVQSYGGMVLHDVISIRHAKKALGAGADGLIAVAAGAGGHAGTLSPFALVSEIREFHAGPLALSGAMTRGNHVLAAQVMGADFAYIGSHFIPTHESMAGEGQKQMMVEAEAADIVYTDKVTGVGANFLRQSLEAASLPDGHGEMSLSDEAKAWKNIWSAGHGVGATHALRPAAEIAGELIAQYNQAREEFAR</sequence>
<evidence type="ECO:0000256" key="1">
    <source>
        <dbReference type="ARBA" id="ARBA00009881"/>
    </source>
</evidence>
<accession>A0A844YW05</accession>
<dbReference type="Proteomes" id="UP000466966">
    <property type="component" value="Unassembled WGS sequence"/>
</dbReference>
<dbReference type="OrthoDB" id="9778912at2"/>
<evidence type="ECO:0000256" key="4">
    <source>
        <dbReference type="ARBA" id="ARBA00023002"/>
    </source>
</evidence>
<keyword evidence="7" id="KW-1185">Reference proteome</keyword>
<reference evidence="6 7" key="1">
    <citation type="submission" date="2019-12" db="EMBL/GenBank/DDBJ databases">
        <title>Genomic-based taxomic classification of the family Erythrobacteraceae.</title>
        <authorList>
            <person name="Xu L."/>
        </authorList>
    </citation>
    <scope>NUCLEOTIDE SEQUENCE [LARGE SCALE GENOMIC DNA]</scope>
    <source>
        <strain evidence="6 7">M0322</strain>
    </source>
</reference>
<comment type="caution">
    <text evidence="6">The sequence shown here is derived from an EMBL/GenBank/DDBJ whole genome shotgun (WGS) entry which is preliminary data.</text>
</comment>
<dbReference type="PANTHER" id="PTHR42747">
    <property type="entry name" value="NITRONATE MONOOXYGENASE-RELATED"/>
    <property type="match status" value="1"/>
</dbReference>
<evidence type="ECO:0000256" key="3">
    <source>
        <dbReference type="ARBA" id="ARBA00022643"/>
    </source>
</evidence>
<name>A0A844YW05_9SPHN</name>
<comment type="similarity">
    <text evidence="1">Belongs to the nitronate monooxygenase family. NMO class I subfamily.</text>
</comment>
<dbReference type="InterPro" id="IPR004136">
    <property type="entry name" value="NMO"/>
</dbReference>
<keyword evidence="2" id="KW-0285">Flavoprotein</keyword>
<evidence type="ECO:0000256" key="2">
    <source>
        <dbReference type="ARBA" id="ARBA00022630"/>
    </source>
</evidence>
<dbReference type="EMBL" id="WTYV01000002">
    <property type="protein sequence ID" value="MXO71118.1"/>
    <property type="molecule type" value="Genomic_DNA"/>
</dbReference>
<dbReference type="PANTHER" id="PTHR42747:SF4">
    <property type="entry name" value="BLR1330 PROTEIN"/>
    <property type="match status" value="1"/>
</dbReference>
<evidence type="ECO:0000313" key="6">
    <source>
        <dbReference type="EMBL" id="MXO71118.1"/>
    </source>
</evidence>
<keyword evidence="4" id="KW-0560">Oxidoreductase</keyword>
<keyword evidence="5 6" id="KW-0503">Monooxygenase</keyword>
<protein>
    <submittedName>
        <fullName evidence="6">Nitronate monooxygenase</fullName>
    </submittedName>
</protein>
<proteinExistence type="inferred from homology"/>